<evidence type="ECO:0000256" key="1">
    <source>
        <dbReference type="SAM" id="SignalP"/>
    </source>
</evidence>
<reference evidence="2" key="1">
    <citation type="submission" date="2021-03" db="EMBL/GenBank/DDBJ databases">
        <title>Chromosome level genome of the anhydrobiotic midge Polypedilum vanderplanki.</title>
        <authorList>
            <person name="Yoshida Y."/>
            <person name="Kikawada T."/>
            <person name="Gusev O."/>
        </authorList>
    </citation>
    <scope>NUCLEOTIDE SEQUENCE</scope>
    <source>
        <strain evidence="2">NIAS01</strain>
        <tissue evidence="2">Whole body or cell culture</tissue>
    </source>
</reference>
<comment type="caution">
    <text evidence="2">The sequence shown here is derived from an EMBL/GenBank/DDBJ whole genome shotgun (WGS) entry which is preliminary data.</text>
</comment>
<dbReference type="Proteomes" id="UP001107558">
    <property type="component" value="Chromosome 4"/>
</dbReference>
<protein>
    <submittedName>
        <fullName evidence="2">Uncharacterized protein</fullName>
    </submittedName>
</protein>
<keyword evidence="3" id="KW-1185">Reference proteome</keyword>
<feature type="chain" id="PRO_5039946922" evidence="1">
    <location>
        <begin position="22"/>
        <end position="104"/>
    </location>
</feature>
<keyword evidence="1" id="KW-0732">Signal</keyword>
<name>A0A9J6BE78_POLVA</name>
<evidence type="ECO:0000313" key="2">
    <source>
        <dbReference type="EMBL" id="KAG5668053.1"/>
    </source>
</evidence>
<dbReference type="AlphaFoldDB" id="A0A9J6BE78"/>
<organism evidence="2 3">
    <name type="scientific">Polypedilum vanderplanki</name>
    <name type="common">Sleeping chironomid midge</name>
    <dbReference type="NCBI Taxonomy" id="319348"/>
    <lineage>
        <taxon>Eukaryota</taxon>
        <taxon>Metazoa</taxon>
        <taxon>Ecdysozoa</taxon>
        <taxon>Arthropoda</taxon>
        <taxon>Hexapoda</taxon>
        <taxon>Insecta</taxon>
        <taxon>Pterygota</taxon>
        <taxon>Neoptera</taxon>
        <taxon>Endopterygota</taxon>
        <taxon>Diptera</taxon>
        <taxon>Nematocera</taxon>
        <taxon>Chironomoidea</taxon>
        <taxon>Chironomidae</taxon>
        <taxon>Chironominae</taxon>
        <taxon>Polypedilum</taxon>
        <taxon>Polypedilum</taxon>
    </lineage>
</organism>
<evidence type="ECO:0000313" key="3">
    <source>
        <dbReference type="Proteomes" id="UP001107558"/>
    </source>
</evidence>
<gene>
    <name evidence="2" type="ORF">PVAND_016009</name>
</gene>
<proteinExistence type="predicted"/>
<feature type="signal peptide" evidence="1">
    <location>
        <begin position="1"/>
        <end position="21"/>
    </location>
</feature>
<accession>A0A9J6BE78</accession>
<dbReference type="EMBL" id="JADBJN010000004">
    <property type="protein sequence ID" value="KAG5668053.1"/>
    <property type="molecule type" value="Genomic_DNA"/>
</dbReference>
<sequence length="104" mass="12091">MIHLLLSLLVIVGDDPPKCHNCFDFPLNSAEQIKLSLEEWIDQDCICKDSAFVRHDIKVEDITVYCCDKRRLQRWKGWKRIGHAIEKAVKSILEHTQINVNGTF</sequence>